<dbReference type="EMBL" id="JAHRHJ020003813">
    <property type="protein sequence ID" value="KAH9289990.1"/>
    <property type="molecule type" value="Genomic_DNA"/>
</dbReference>
<protein>
    <submittedName>
        <fullName evidence="2">Uncharacterized protein</fullName>
    </submittedName>
</protein>
<feature type="non-terminal residue" evidence="2">
    <location>
        <position position="76"/>
    </location>
</feature>
<accession>A0AA38F5V5</accession>
<feature type="non-terminal residue" evidence="2">
    <location>
        <position position="1"/>
    </location>
</feature>
<organism evidence="2 3">
    <name type="scientific">Taxus chinensis</name>
    <name type="common">Chinese yew</name>
    <name type="synonym">Taxus wallichiana var. chinensis</name>
    <dbReference type="NCBI Taxonomy" id="29808"/>
    <lineage>
        <taxon>Eukaryota</taxon>
        <taxon>Viridiplantae</taxon>
        <taxon>Streptophyta</taxon>
        <taxon>Embryophyta</taxon>
        <taxon>Tracheophyta</taxon>
        <taxon>Spermatophyta</taxon>
        <taxon>Pinopsida</taxon>
        <taxon>Pinidae</taxon>
        <taxon>Conifers II</taxon>
        <taxon>Cupressales</taxon>
        <taxon>Taxaceae</taxon>
        <taxon>Taxus</taxon>
    </lineage>
</organism>
<dbReference type="Proteomes" id="UP000824469">
    <property type="component" value="Unassembled WGS sequence"/>
</dbReference>
<proteinExistence type="predicted"/>
<keyword evidence="3" id="KW-1185">Reference proteome</keyword>
<dbReference type="AlphaFoldDB" id="A0AA38F5V5"/>
<evidence type="ECO:0000313" key="3">
    <source>
        <dbReference type="Proteomes" id="UP000824469"/>
    </source>
</evidence>
<evidence type="ECO:0000256" key="1">
    <source>
        <dbReference type="SAM" id="MobiDB-lite"/>
    </source>
</evidence>
<reference evidence="2 3" key="1">
    <citation type="journal article" date="2021" name="Nat. Plants">
        <title>The Taxus genome provides insights into paclitaxel biosynthesis.</title>
        <authorList>
            <person name="Xiong X."/>
            <person name="Gou J."/>
            <person name="Liao Q."/>
            <person name="Li Y."/>
            <person name="Zhou Q."/>
            <person name="Bi G."/>
            <person name="Li C."/>
            <person name="Du R."/>
            <person name="Wang X."/>
            <person name="Sun T."/>
            <person name="Guo L."/>
            <person name="Liang H."/>
            <person name="Lu P."/>
            <person name="Wu Y."/>
            <person name="Zhang Z."/>
            <person name="Ro D.K."/>
            <person name="Shang Y."/>
            <person name="Huang S."/>
            <person name="Yan J."/>
        </authorList>
    </citation>
    <scope>NUCLEOTIDE SEQUENCE [LARGE SCALE GENOMIC DNA]</scope>
    <source>
        <strain evidence="2">Ta-2019</strain>
    </source>
</reference>
<sequence length="76" mass="8868">GYPLRFQFNKTCEFQESNDGEENEDYEEPKEEVDEDPEELGNSQVNFLTVEGVDDEDEYDEVVIDMNSDSYVVMTQ</sequence>
<name>A0AA38F5V5_TAXCH</name>
<gene>
    <name evidence="2" type="ORF">KI387_034107</name>
</gene>
<feature type="compositionally biased region" description="Acidic residues" evidence="1">
    <location>
        <begin position="16"/>
        <end position="39"/>
    </location>
</feature>
<feature type="region of interest" description="Disordered" evidence="1">
    <location>
        <begin position="8"/>
        <end position="44"/>
    </location>
</feature>
<evidence type="ECO:0000313" key="2">
    <source>
        <dbReference type="EMBL" id="KAH9289990.1"/>
    </source>
</evidence>
<comment type="caution">
    <text evidence="2">The sequence shown here is derived from an EMBL/GenBank/DDBJ whole genome shotgun (WGS) entry which is preliminary data.</text>
</comment>